<dbReference type="Gene3D" id="3.40.50.1820">
    <property type="entry name" value="alpha/beta hydrolase"/>
    <property type="match status" value="1"/>
</dbReference>
<dbReference type="InterPro" id="IPR044294">
    <property type="entry name" value="Lipase-like"/>
</dbReference>
<comment type="caution">
    <text evidence="2">The sequence shown here is derived from an EMBL/GenBank/DDBJ whole genome shotgun (WGS) entry which is preliminary data.</text>
</comment>
<evidence type="ECO:0000259" key="1">
    <source>
        <dbReference type="Pfam" id="PF05057"/>
    </source>
</evidence>
<name>A0A024GE81_9STRA</name>
<dbReference type="EMBL" id="CAIX01000087">
    <property type="protein sequence ID" value="CCI45073.1"/>
    <property type="molecule type" value="Genomic_DNA"/>
</dbReference>
<dbReference type="InParanoid" id="A0A024GE81"/>
<dbReference type="SUPFAM" id="SSF53474">
    <property type="entry name" value="alpha/beta-Hydrolases"/>
    <property type="match status" value="1"/>
</dbReference>
<evidence type="ECO:0000313" key="2">
    <source>
        <dbReference type="EMBL" id="CCI45073.1"/>
    </source>
</evidence>
<dbReference type="Proteomes" id="UP000053237">
    <property type="component" value="Unassembled WGS sequence"/>
</dbReference>
<dbReference type="InterPro" id="IPR029058">
    <property type="entry name" value="AB_hydrolase_fold"/>
</dbReference>
<reference evidence="2 3" key="1">
    <citation type="submission" date="2012-05" db="EMBL/GenBank/DDBJ databases">
        <title>Recombination and specialization in a pathogen metapopulation.</title>
        <authorList>
            <person name="Gardiner A."/>
            <person name="Kemen E."/>
            <person name="Schultz-Larsen T."/>
            <person name="MacLean D."/>
            <person name="Van Oosterhout C."/>
            <person name="Jones J.D.G."/>
        </authorList>
    </citation>
    <scope>NUCLEOTIDE SEQUENCE [LARGE SCALE GENOMIC DNA]</scope>
    <source>
        <strain evidence="2 3">Ac Nc2</strain>
    </source>
</reference>
<keyword evidence="3" id="KW-1185">Reference proteome</keyword>
<sequence>MTDSDTNAKSERSIPDVPWTLTARHLIVCQHGLLGSEKDFSQVVMLFQTHLSTKSLYIHSAESNASSIFKTYDGIDQGGNRLADEIQEIAKQMANLEKFSFIGHSMGGLYGRYCMGVLFSRGFFDRVQACSFIALAVPHFGVRRPRRGSWNAVMNSMVPLLFNKSGVQLYLHDIASKEAVEMSEPDVARSTVGQELESLKGEMLVCCSETQKTEHFTFENTLCSTKDRIFSLEGSYNTKFKLVQCRVTLMVPRKNTDTDPFDIYIEPKDEKQPLVIVRISRERFESQWNWITAISQHAYGLSSKEFNPAMTFTLHRKLRSDQKDAEPLLSCLTRGRFLQALSLFARRHVYANVFYDMQVPFSCASIRAYNPYRLRSENDIVTSTTYPHLTQESIDQADLTVTLSSFHPQRPQSNTRFWNESSIFQRKKWNIFHVAPNRERLGLESVTKSERSVTLGHRGTFATVRDSVMKRSEPMIDRTNRHIVLDHVHEAFRTDPQCDLLRGMLISLQSIGWVRLDALFRSILAHEKIIAKRADSSKSDTSGVDIVHHIIDTFLV</sequence>
<dbReference type="PANTHER" id="PTHR12482">
    <property type="entry name" value="LIPASE ROG1-RELATED-RELATED"/>
    <property type="match status" value="1"/>
</dbReference>
<feature type="domain" description="DUF676" evidence="1">
    <location>
        <begin position="23"/>
        <end position="176"/>
    </location>
</feature>
<organism evidence="2 3">
    <name type="scientific">Albugo candida</name>
    <dbReference type="NCBI Taxonomy" id="65357"/>
    <lineage>
        <taxon>Eukaryota</taxon>
        <taxon>Sar</taxon>
        <taxon>Stramenopiles</taxon>
        <taxon>Oomycota</taxon>
        <taxon>Peronosporomycetes</taxon>
        <taxon>Albuginales</taxon>
        <taxon>Albuginaceae</taxon>
        <taxon>Albugo</taxon>
    </lineage>
</organism>
<dbReference type="AlphaFoldDB" id="A0A024GE81"/>
<gene>
    <name evidence="2" type="ORF">BN9_059200</name>
</gene>
<proteinExistence type="predicted"/>
<evidence type="ECO:0000313" key="3">
    <source>
        <dbReference type="Proteomes" id="UP000053237"/>
    </source>
</evidence>
<dbReference type="Pfam" id="PF05057">
    <property type="entry name" value="DUF676"/>
    <property type="match status" value="1"/>
</dbReference>
<dbReference type="InterPro" id="IPR007751">
    <property type="entry name" value="DUF676_lipase-like"/>
</dbReference>
<dbReference type="PANTHER" id="PTHR12482:SF62">
    <property type="entry name" value="LIPASE ROG1-RELATED"/>
    <property type="match status" value="1"/>
</dbReference>
<dbReference type="OrthoDB" id="273452at2759"/>
<protein>
    <recommendedName>
        <fullName evidence="1">DUF676 domain-containing protein</fullName>
    </recommendedName>
</protein>
<accession>A0A024GE81</accession>